<dbReference type="SMART" id="SM00822">
    <property type="entry name" value="PKS_KR"/>
    <property type="match status" value="1"/>
</dbReference>
<dbReference type="STRING" id="276.THFILI_11825"/>
<feature type="domain" description="Ketoreductase" evidence="3">
    <location>
        <begin position="7"/>
        <end position="180"/>
    </location>
</feature>
<name>A0A0A2WN68_THEFI</name>
<dbReference type="Pfam" id="PF13561">
    <property type="entry name" value="adh_short_C2"/>
    <property type="match status" value="1"/>
</dbReference>
<evidence type="ECO:0000259" key="3">
    <source>
        <dbReference type="SMART" id="SM00822"/>
    </source>
</evidence>
<dbReference type="PROSITE" id="PS00061">
    <property type="entry name" value="ADH_SHORT"/>
    <property type="match status" value="1"/>
</dbReference>
<dbReference type="AlphaFoldDB" id="A0A0A2WN68"/>
<dbReference type="Gene3D" id="3.40.50.720">
    <property type="entry name" value="NAD(P)-binding Rossmann-like Domain"/>
    <property type="match status" value="1"/>
</dbReference>
<reference evidence="4 5" key="1">
    <citation type="journal article" date="2015" name="Genome Announc.">
        <title>Draft Genome Sequence of the Thermophile Thermus filiformis ATCC 43280, Producer of Carotenoid-(Di)glucoside-Branched Fatty Acid (Di)esters and Source of Hyperthermostable Enzymes of Biotechnological Interest.</title>
        <authorList>
            <person name="Mandelli F."/>
            <person name="Oliveira Ramires B."/>
            <person name="Couger M.B."/>
            <person name="Paixao D.A."/>
            <person name="Camilo C.M."/>
            <person name="Polikarpov I."/>
            <person name="Prade R."/>
            <person name="Riano-Pachon D.M."/>
            <person name="Squina F.M."/>
        </authorList>
    </citation>
    <scope>NUCLEOTIDE SEQUENCE [LARGE SCALE GENOMIC DNA]</scope>
    <source>
        <strain evidence="4 5">ATCC 43280</strain>
    </source>
</reference>
<accession>A0A0A2WN68</accession>
<comment type="caution">
    <text evidence="4">The sequence shown here is derived from an EMBL/GenBank/DDBJ whole genome shotgun (WGS) entry which is preliminary data.</text>
</comment>
<evidence type="ECO:0000256" key="1">
    <source>
        <dbReference type="ARBA" id="ARBA00006484"/>
    </source>
</evidence>
<dbReference type="PATRIC" id="fig|276.5.peg.1943"/>
<keyword evidence="5" id="KW-1185">Reference proteome</keyword>
<evidence type="ECO:0000313" key="5">
    <source>
        <dbReference type="Proteomes" id="UP000030364"/>
    </source>
</evidence>
<evidence type="ECO:0000313" key="4">
    <source>
        <dbReference type="EMBL" id="KGQ21258.1"/>
    </source>
</evidence>
<dbReference type="InterPro" id="IPR020904">
    <property type="entry name" value="Sc_DH/Rdtase_CS"/>
</dbReference>
<evidence type="ECO:0000256" key="2">
    <source>
        <dbReference type="ARBA" id="ARBA00023002"/>
    </source>
</evidence>
<dbReference type="PANTHER" id="PTHR42760">
    <property type="entry name" value="SHORT-CHAIN DEHYDROGENASES/REDUCTASES FAMILY MEMBER"/>
    <property type="match status" value="1"/>
</dbReference>
<dbReference type="Proteomes" id="UP000030364">
    <property type="component" value="Unassembled WGS sequence"/>
</dbReference>
<dbReference type="GO" id="GO:0016616">
    <property type="term" value="F:oxidoreductase activity, acting on the CH-OH group of donors, NAD or NADP as acceptor"/>
    <property type="evidence" value="ECO:0007669"/>
    <property type="project" value="TreeGrafter"/>
</dbReference>
<dbReference type="PANTHER" id="PTHR42760:SF133">
    <property type="entry name" value="3-OXOACYL-[ACYL-CARRIER-PROTEIN] REDUCTASE"/>
    <property type="match status" value="1"/>
</dbReference>
<dbReference type="InterPro" id="IPR057326">
    <property type="entry name" value="KR_dom"/>
</dbReference>
<dbReference type="InterPro" id="IPR036291">
    <property type="entry name" value="NAD(P)-bd_dom_sf"/>
</dbReference>
<protein>
    <submittedName>
        <fullName evidence="4">3-oxoacyl-ACP reductase</fullName>
    </submittedName>
</protein>
<dbReference type="EMBL" id="JPSL02000040">
    <property type="protein sequence ID" value="KGQ21258.1"/>
    <property type="molecule type" value="Genomic_DNA"/>
</dbReference>
<organism evidence="4 5">
    <name type="scientific">Thermus filiformis</name>
    <dbReference type="NCBI Taxonomy" id="276"/>
    <lineage>
        <taxon>Bacteria</taxon>
        <taxon>Thermotogati</taxon>
        <taxon>Deinococcota</taxon>
        <taxon>Deinococci</taxon>
        <taxon>Thermales</taxon>
        <taxon>Thermaceae</taxon>
        <taxon>Thermus</taxon>
    </lineage>
</organism>
<dbReference type="FunFam" id="3.40.50.720:FF:000173">
    <property type="entry name" value="3-oxoacyl-[acyl-carrier protein] reductase"/>
    <property type="match status" value="1"/>
</dbReference>
<dbReference type="SUPFAM" id="SSF51735">
    <property type="entry name" value="NAD(P)-binding Rossmann-fold domains"/>
    <property type="match status" value="1"/>
</dbReference>
<dbReference type="PRINTS" id="PR00081">
    <property type="entry name" value="GDHRDH"/>
</dbReference>
<dbReference type="OrthoDB" id="286404at2"/>
<dbReference type="RefSeq" id="WP_038066446.1">
    <property type="nucleotide sequence ID" value="NZ_JPSL02000040.1"/>
</dbReference>
<dbReference type="PRINTS" id="PR00080">
    <property type="entry name" value="SDRFAMILY"/>
</dbReference>
<comment type="similarity">
    <text evidence="1">Belongs to the short-chain dehydrogenases/reductases (SDR) family.</text>
</comment>
<keyword evidence="2" id="KW-0560">Oxidoreductase</keyword>
<proteinExistence type="inferred from homology"/>
<sequence length="246" mass="26127">MGRLDGKVVLITGAAHGIGRATLELFAREGARLVACDLEEDPLREAASATGALPVVMDVADPPSVEEGFARALEAFGRLDGVVHYAGITRDNFHWKMPLEDWERVIRVNLTGSFLVARAASEAMRERNPGSIVLTSSRVYLGNLGQANYSASKAGVVGLTRTLALELGRWGIRVNALAPGFIETRMTAQVPEKVREKAIAATPLGRAGKPLEVAYAALFLVSDESSFITGQVLFVDGGRTIGAAPG</sequence>
<gene>
    <name evidence="4" type="ORF">THFILI_11825</name>
</gene>
<dbReference type="InterPro" id="IPR002347">
    <property type="entry name" value="SDR_fam"/>
</dbReference>